<dbReference type="Proteomes" id="UP000316199">
    <property type="component" value="Unassembled WGS sequence"/>
</dbReference>
<evidence type="ECO:0000313" key="1">
    <source>
        <dbReference type="EMBL" id="RZO75075.1"/>
    </source>
</evidence>
<dbReference type="Gene3D" id="2.130.10.10">
    <property type="entry name" value="YVTN repeat-like/Quinoprotein amine dehydrogenase"/>
    <property type="match status" value="1"/>
</dbReference>
<dbReference type="PANTHER" id="PTHR43739:SF5">
    <property type="entry name" value="EXO-ALPHA-SIALIDASE"/>
    <property type="match status" value="1"/>
</dbReference>
<proteinExistence type="predicted"/>
<sequence length="327" mass="35522">MNFFAGTSRGVFRVVDGCATRILDCGGVREVVRLEGSLFAGTGKGLYVSEDGGISWILTNLRDLAVWQIRQSTQGTLYAGTAPTALYRSEDGGYTWTEIESLSRLAKDKEWRIPVDPPIPAAARALVVKGDRLWVGVEVGGIAISQDAGETWSVVLPGDNPDLHMIFPHPRHEEKLFASTGYGRLNGVADMIEGNAGIFRSDDGGDSWVYTWRGITPRYSRPMCIDHRAPFSLTVASAPTAFSNYRQEGGAQAMLFRSEDCGESWYSLCDQDHSPSHANFHGLAVDPFVLGGVLVGTDNGEVWRVNGQAEWCLLATGMPAVVSISCE</sequence>
<accession>A0A520RY22</accession>
<dbReference type="SUPFAM" id="SSF110296">
    <property type="entry name" value="Oligoxyloglucan reducing end-specific cellobiohydrolase"/>
    <property type="match status" value="1"/>
</dbReference>
<dbReference type="PANTHER" id="PTHR43739">
    <property type="entry name" value="XYLOGLUCANASE (EUROFUNG)"/>
    <property type="match status" value="1"/>
</dbReference>
<name>A0A520RY22_9GAMM</name>
<dbReference type="CDD" id="cd15482">
    <property type="entry name" value="Sialidase_non-viral"/>
    <property type="match status" value="1"/>
</dbReference>
<dbReference type="EMBL" id="SHAG01000049">
    <property type="protein sequence ID" value="RZO75075.1"/>
    <property type="molecule type" value="Genomic_DNA"/>
</dbReference>
<gene>
    <name evidence="1" type="ORF">EVA68_07855</name>
</gene>
<protein>
    <submittedName>
        <fullName evidence="1">Exo-alpha-sialidase</fullName>
    </submittedName>
</protein>
<dbReference type="AlphaFoldDB" id="A0A520RY22"/>
<organism evidence="1 2">
    <name type="scientific">OM182 bacterium</name>
    <dbReference type="NCBI Taxonomy" id="2510334"/>
    <lineage>
        <taxon>Bacteria</taxon>
        <taxon>Pseudomonadati</taxon>
        <taxon>Pseudomonadota</taxon>
        <taxon>Gammaproteobacteria</taxon>
        <taxon>OMG group</taxon>
        <taxon>OM182 clade</taxon>
    </lineage>
</organism>
<evidence type="ECO:0000313" key="2">
    <source>
        <dbReference type="Proteomes" id="UP000316199"/>
    </source>
</evidence>
<reference evidence="1 2" key="1">
    <citation type="submission" date="2019-02" db="EMBL/GenBank/DDBJ databases">
        <title>Prokaryotic population dynamics and viral predation in marine succession experiment using metagenomics: the confinement effect.</title>
        <authorList>
            <person name="Haro-Moreno J.M."/>
            <person name="Rodriguez-Valera F."/>
            <person name="Lopez-Perez M."/>
        </authorList>
    </citation>
    <scope>NUCLEOTIDE SEQUENCE [LARGE SCALE GENOMIC DNA]</scope>
    <source>
        <strain evidence="1">MED-G157</strain>
    </source>
</reference>
<comment type="caution">
    <text evidence="1">The sequence shown here is derived from an EMBL/GenBank/DDBJ whole genome shotgun (WGS) entry which is preliminary data.</text>
</comment>
<dbReference type="GO" id="GO:0010411">
    <property type="term" value="P:xyloglucan metabolic process"/>
    <property type="evidence" value="ECO:0007669"/>
    <property type="project" value="TreeGrafter"/>
</dbReference>
<dbReference type="InterPro" id="IPR015943">
    <property type="entry name" value="WD40/YVTN_repeat-like_dom_sf"/>
</dbReference>
<dbReference type="InterPro" id="IPR052025">
    <property type="entry name" value="Xyloglucanase_GH74"/>
</dbReference>